<protein>
    <recommendedName>
        <fullName evidence="1">F-box domain-containing protein</fullName>
    </recommendedName>
</protein>
<dbReference type="Proteomes" id="UP001054252">
    <property type="component" value="Unassembled WGS sequence"/>
</dbReference>
<dbReference type="SMART" id="SM00256">
    <property type="entry name" value="FBOX"/>
    <property type="match status" value="1"/>
</dbReference>
<keyword evidence="3" id="KW-1185">Reference proteome</keyword>
<dbReference type="EMBL" id="BPVZ01000060">
    <property type="protein sequence ID" value="GKV22476.1"/>
    <property type="molecule type" value="Genomic_DNA"/>
</dbReference>
<dbReference type="InterPro" id="IPR017451">
    <property type="entry name" value="F-box-assoc_interact_dom"/>
</dbReference>
<dbReference type="Pfam" id="PF07734">
    <property type="entry name" value="FBA_1"/>
    <property type="match status" value="1"/>
</dbReference>
<dbReference type="PANTHER" id="PTHR35546">
    <property type="entry name" value="F-BOX PROTEIN INTERACTION DOMAIN PROTEIN-RELATED"/>
    <property type="match status" value="1"/>
</dbReference>
<name>A0AAV5KD27_9ROSI</name>
<evidence type="ECO:0000313" key="2">
    <source>
        <dbReference type="EMBL" id="GKV22476.1"/>
    </source>
</evidence>
<dbReference type="PANTHER" id="PTHR35546:SF134">
    <property type="entry name" value="F-BOX ASSOCIATED DOMAIN-CONTAINING PROTEIN"/>
    <property type="match status" value="1"/>
</dbReference>
<organism evidence="2 3">
    <name type="scientific">Rubroshorea leprosula</name>
    <dbReference type="NCBI Taxonomy" id="152421"/>
    <lineage>
        <taxon>Eukaryota</taxon>
        <taxon>Viridiplantae</taxon>
        <taxon>Streptophyta</taxon>
        <taxon>Embryophyta</taxon>
        <taxon>Tracheophyta</taxon>
        <taxon>Spermatophyta</taxon>
        <taxon>Magnoliopsida</taxon>
        <taxon>eudicotyledons</taxon>
        <taxon>Gunneridae</taxon>
        <taxon>Pentapetalae</taxon>
        <taxon>rosids</taxon>
        <taxon>malvids</taxon>
        <taxon>Malvales</taxon>
        <taxon>Dipterocarpaceae</taxon>
        <taxon>Rubroshorea</taxon>
    </lineage>
</organism>
<dbReference type="InterPro" id="IPR036047">
    <property type="entry name" value="F-box-like_dom_sf"/>
</dbReference>
<proteinExistence type="predicted"/>
<evidence type="ECO:0000259" key="1">
    <source>
        <dbReference type="SMART" id="SM00256"/>
    </source>
</evidence>
<reference evidence="2 3" key="1">
    <citation type="journal article" date="2021" name="Commun. Biol.">
        <title>The genome of Shorea leprosula (Dipterocarpaceae) highlights the ecological relevance of drought in aseasonal tropical rainforests.</title>
        <authorList>
            <person name="Ng K.K.S."/>
            <person name="Kobayashi M.J."/>
            <person name="Fawcett J.A."/>
            <person name="Hatakeyama M."/>
            <person name="Paape T."/>
            <person name="Ng C.H."/>
            <person name="Ang C.C."/>
            <person name="Tnah L.H."/>
            <person name="Lee C.T."/>
            <person name="Nishiyama T."/>
            <person name="Sese J."/>
            <person name="O'Brien M.J."/>
            <person name="Copetti D."/>
            <person name="Mohd Noor M.I."/>
            <person name="Ong R.C."/>
            <person name="Putra M."/>
            <person name="Sireger I.Z."/>
            <person name="Indrioko S."/>
            <person name="Kosugi Y."/>
            <person name="Izuno A."/>
            <person name="Isagi Y."/>
            <person name="Lee S.L."/>
            <person name="Shimizu K.K."/>
        </authorList>
    </citation>
    <scope>NUCLEOTIDE SEQUENCE [LARGE SCALE GENOMIC DNA]</scope>
    <source>
        <strain evidence="2">214</strain>
    </source>
</reference>
<dbReference type="InterPro" id="IPR011043">
    <property type="entry name" value="Gal_Oxase/kelch_b-propeller"/>
</dbReference>
<dbReference type="NCBIfam" id="TIGR01640">
    <property type="entry name" value="F_box_assoc_1"/>
    <property type="match status" value="1"/>
</dbReference>
<dbReference type="AlphaFoldDB" id="A0AAV5KD27"/>
<dbReference type="Gene3D" id="1.20.1280.50">
    <property type="match status" value="1"/>
</dbReference>
<dbReference type="InterPro" id="IPR055290">
    <property type="entry name" value="At3g26010-like"/>
</dbReference>
<sequence length="389" mass="43638">MSSSDQTQISSADLVGGNEGLISEILFRLPPKSVGRFKLVSKRWSSLISDRSFLCGYNQRNSSTISGLIIGYLVRKPSTLTYTCVSLGENEGSLSVPTKCIPSDPQAPGCIKVLSSCNGLLLCFSRHNVDPAACKLYVFNPTTHQFSTLPLPPAQDKCCHPSFSLVYDPSKSPSYLVVCVQFLEKFCNILIYSSEVGVWETSRSQSPDPVFMRFYRGVFLNGAIHWVGYNGYPCLLDLDRKCFKMLPRPPLPEDWAACCSFKYFGESQGSLYFIAFDRPRSSKFIVYEMQKDCSGWFAKYSLEVDAILAAFPIDDHPVLISPHKLHLLISMLSLVEVKNEGLNLVMQIPGKVVSYCFKDNTFKKLLDLHFMVPVSWFNAFKYVETLSSI</sequence>
<dbReference type="InterPro" id="IPR001810">
    <property type="entry name" value="F-box_dom"/>
</dbReference>
<dbReference type="SUPFAM" id="SSF81383">
    <property type="entry name" value="F-box domain"/>
    <property type="match status" value="1"/>
</dbReference>
<accession>A0AAV5KD27</accession>
<feature type="domain" description="F-box" evidence="1">
    <location>
        <begin position="17"/>
        <end position="57"/>
    </location>
</feature>
<comment type="caution">
    <text evidence="2">The sequence shown here is derived from an EMBL/GenBank/DDBJ whole genome shotgun (WGS) entry which is preliminary data.</text>
</comment>
<gene>
    <name evidence="2" type="ORF">SLEP1_g32344</name>
</gene>
<evidence type="ECO:0000313" key="3">
    <source>
        <dbReference type="Proteomes" id="UP001054252"/>
    </source>
</evidence>
<dbReference type="InterPro" id="IPR006527">
    <property type="entry name" value="F-box-assoc_dom_typ1"/>
</dbReference>
<dbReference type="SUPFAM" id="SSF50965">
    <property type="entry name" value="Galactose oxidase, central domain"/>
    <property type="match status" value="1"/>
</dbReference>
<dbReference type="Pfam" id="PF00646">
    <property type="entry name" value="F-box"/>
    <property type="match status" value="1"/>
</dbReference>